<name>A0ABR4QUR4_9CEST</name>
<organism evidence="2 3">
    <name type="scientific">Taenia crassiceps</name>
    <dbReference type="NCBI Taxonomy" id="6207"/>
    <lineage>
        <taxon>Eukaryota</taxon>
        <taxon>Metazoa</taxon>
        <taxon>Spiralia</taxon>
        <taxon>Lophotrochozoa</taxon>
        <taxon>Platyhelminthes</taxon>
        <taxon>Cestoda</taxon>
        <taxon>Eucestoda</taxon>
        <taxon>Cyclophyllidea</taxon>
        <taxon>Taeniidae</taxon>
        <taxon>Taenia</taxon>
    </lineage>
</organism>
<sequence length="103" mass="11031">MQVGAIACIELINVTLKVSGAVTANFSALMMECVQSEVGNRGARVAQYTICFTTAVLGKFLFPALSTTALTDALEYLFAYCLVPTLSILPFSFLTTYGLAKFS</sequence>
<feature type="transmembrane region" description="Helical" evidence="1">
    <location>
        <begin position="45"/>
        <end position="65"/>
    </location>
</feature>
<comment type="caution">
    <text evidence="2">The sequence shown here is derived from an EMBL/GenBank/DDBJ whole genome shotgun (WGS) entry which is preliminary data.</text>
</comment>
<keyword evidence="1" id="KW-1133">Transmembrane helix</keyword>
<keyword evidence="3" id="KW-1185">Reference proteome</keyword>
<keyword evidence="1" id="KW-0472">Membrane</keyword>
<dbReference type="EMBL" id="JAKROA010000001">
    <property type="protein sequence ID" value="KAL5113065.1"/>
    <property type="molecule type" value="Genomic_DNA"/>
</dbReference>
<evidence type="ECO:0000256" key="1">
    <source>
        <dbReference type="SAM" id="Phobius"/>
    </source>
</evidence>
<proteinExistence type="predicted"/>
<reference evidence="2 3" key="1">
    <citation type="journal article" date="2022" name="Front. Cell. Infect. Microbiol.">
        <title>The Genomes of Two Strains of Taenia crassiceps the Animal Model for the Study of Human Cysticercosis.</title>
        <authorList>
            <person name="Bobes R.J."/>
            <person name="Estrada K."/>
            <person name="Rios-Valencia D.G."/>
            <person name="Calderon-Gallegos A."/>
            <person name="de la Torre P."/>
            <person name="Carrero J.C."/>
            <person name="Sanchez-Flores A."/>
            <person name="Laclette J.P."/>
        </authorList>
    </citation>
    <scope>NUCLEOTIDE SEQUENCE [LARGE SCALE GENOMIC DNA]</scope>
    <source>
        <tissue evidence="2">Peritoneal cavity of infected mice</tissue>
    </source>
</reference>
<protein>
    <submittedName>
        <fullName evidence="2">Uncharacterized protein</fullName>
    </submittedName>
</protein>
<accession>A0ABR4QUR4</accession>
<keyword evidence="1" id="KW-0812">Transmembrane</keyword>
<dbReference type="Proteomes" id="UP001651158">
    <property type="component" value="Unassembled WGS sequence"/>
</dbReference>
<feature type="transmembrane region" description="Helical" evidence="1">
    <location>
        <begin position="77"/>
        <end position="100"/>
    </location>
</feature>
<evidence type="ECO:0000313" key="2">
    <source>
        <dbReference type="EMBL" id="KAL5113065.1"/>
    </source>
</evidence>
<gene>
    <name evidence="2" type="ORF">TcWFU_010193</name>
</gene>
<evidence type="ECO:0000313" key="3">
    <source>
        <dbReference type="Proteomes" id="UP001651158"/>
    </source>
</evidence>